<dbReference type="OMA" id="KPPYFNY"/>
<feature type="domain" description="Tubby C-terminal" evidence="2">
    <location>
        <begin position="117"/>
        <end position="236"/>
    </location>
</feature>
<protein>
    <recommendedName>
        <fullName evidence="2">Tubby C-terminal domain-containing protein</fullName>
    </recommendedName>
</protein>
<dbReference type="InParanoid" id="I3EE14"/>
<organism evidence="3 4">
    <name type="scientific">Nematocida parisii (strain ERTm3)</name>
    <name type="common">Nematode killer fungus</name>
    <dbReference type="NCBI Taxonomy" id="935791"/>
    <lineage>
        <taxon>Eukaryota</taxon>
        <taxon>Fungi</taxon>
        <taxon>Fungi incertae sedis</taxon>
        <taxon>Microsporidia</taxon>
        <taxon>Nematocida</taxon>
    </lineage>
</organism>
<gene>
    <name evidence="3" type="ORF">NEQG_02342</name>
</gene>
<comment type="similarity">
    <text evidence="1">Belongs to the TUB family.</text>
</comment>
<dbReference type="PANTHER" id="PTHR16517">
    <property type="entry name" value="TUBBY-RELATED"/>
    <property type="match status" value="1"/>
</dbReference>
<dbReference type="OrthoDB" id="8775810at2759"/>
<accession>I3EE14</accession>
<dbReference type="AlphaFoldDB" id="I3EE14"/>
<dbReference type="Pfam" id="PF01167">
    <property type="entry name" value="Tub"/>
    <property type="match status" value="1"/>
</dbReference>
<evidence type="ECO:0000313" key="3">
    <source>
        <dbReference type="EMBL" id="EIJ87461.1"/>
    </source>
</evidence>
<evidence type="ECO:0000313" key="4">
    <source>
        <dbReference type="Proteomes" id="UP000002872"/>
    </source>
</evidence>
<dbReference type="SUPFAM" id="SSF54518">
    <property type="entry name" value="Tubby C-terminal domain-like"/>
    <property type="match status" value="1"/>
</dbReference>
<dbReference type="PANTHER" id="PTHR16517:SF7">
    <property type="entry name" value="PROTEIN KING TUBBY"/>
    <property type="match status" value="1"/>
</dbReference>
<dbReference type="Gene3D" id="3.20.90.10">
    <property type="entry name" value="Tubby Protein, Chain A"/>
    <property type="match status" value="1"/>
</dbReference>
<evidence type="ECO:0000259" key="2">
    <source>
        <dbReference type="Pfam" id="PF01167"/>
    </source>
</evidence>
<sequence>MREENINRITSEFLLSNELLNNMAVTPESPVAQKEYTKIPRISETFKHRLVKTDKSLASKVIMFDIENRVVLVGKSSFFKWKIFSPSGDKVGELVRNFYGSEYLLSSNTTTECFIKYVNVYSNAGPRIFHVYKNQLLLEQSEKHNKTISERVKNKTNQYVKLINKPPYFNYDTNSFVLNFNGRVTLPSARNFQIVHPKDVSYITLTFGKIAHNEYILDYSYPWCALDAFSVALTSFSWRFGL</sequence>
<dbReference type="STRING" id="935791.I3EE14"/>
<dbReference type="HOGENOM" id="CLU_1147447_0_0_1"/>
<name>I3EE14_NEMP3</name>
<dbReference type="InterPro" id="IPR025659">
    <property type="entry name" value="Tubby-like_C"/>
</dbReference>
<dbReference type="Proteomes" id="UP000002872">
    <property type="component" value="Unassembled WGS sequence"/>
</dbReference>
<keyword evidence="4" id="KW-1185">Reference proteome</keyword>
<reference evidence="3" key="1">
    <citation type="submission" date="2011-01" db="EMBL/GenBank/DDBJ databases">
        <title>The Genome Sequence of Nematocida parisii strain ERTm3.</title>
        <authorList>
            <consortium name="The Broad Institute Genome Sequencing Platform"/>
            <consortium name="The Broad Institute Genome Sequencing Center for Infectious Disease"/>
            <person name="Cuomo C."/>
            <person name="Troemel E."/>
            <person name="Young S.K."/>
            <person name="Zeng Q."/>
            <person name="Gargeya S."/>
            <person name="Fitzgerald M."/>
            <person name="Haas B."/>
            <person name="Abouelleil A."/>
            <person name="Alvarado L."/>
            <person name="Arachchi H.M."/>
            <person name="Berlin A."/>
            <person name="Chapman S.B."/>
            <person name="Gearin G."/>
            <person name="Goldberg J."/>
            <person name="Griggs A."/>
            <person name="Gujja S."/>
            <person name="Hansen M."/>
            <person name="Heiman D."/>
            <person name="Howarth C."/>
            <person name="Larimer J."/>
            <person name="Lui A."/>
            <person name="MacDonald P.J.P."/>
            <person name="McCowen C."/>
            <person name="Montmayeur A."/>
            <person name="Murphy C."/>
            <person name="Neiman D."/>
            <person name="Pearson M."/>
            <person name="Priest M."/>
            <person name="Roberts A."/>
            <person name="Saif S."/>
            <person name="Shea T."/>
            <person name="Sisk P."/>
            <person name="Stolte C."/>
            <person name="Sykes S."/>
            <person name="Wortman J."/>
            <person name="Nusbaum C."/>
            <person name="Birren B."/>
        </authorList>
    </citation>
    <scope>NUCLEOTIDE SEQUENCE</scope>
    <source>
        <strain evidence="3">ERTm3</strain>
    </source>
</reference>
<evidence type="ECO:0000256" key="1">
    <source>
        <dbReference type="ARBA" id="ARBA00007129"/>
    </source>
</evidence>
<proteinExistence type="inferred from homology"/>
<dbReference type="EMBL" id="GL870882">
    <property type="protein sequence ID" value="EIJ87461.1"/>
    <property type="molecule type" value="Genomic_DNA"/>
</dbReference>
<dbReference type="VEuPathDB" id="MicrosporidiaDB:NEQG_02342"/>
<dbReference type="InterPro" id="IPR000007">
    <property type="entry name" value="Tubby_C"/>
</dbReference>